<evidence type="ECO:0000256" key="1">
    <source>
        <dbReference type="SAM" id="Phobius"/>
    </source>
</evidence>
<gene>
    <name evidence="2" type="ORF">SAMN04488511_10729</name>
</gene>
<proteinExistence type="predicted"/>
<dbReference type="Proteomes" id="UP000198836">
    <property type="component" value="Unassembled WGS sequence"/>
</dbReference>
<sequence>MSKLIIIAIIFFSLFWAVLLIVKPIILAVFIVLTSIVFWLNTRYAKSIE</sequence>
<evidence type="ECO:0000313" key="2">
    <source>
        <dbReference type="EMBL" id="SFA48179.1"/>
    </source>
</evidence>
<keyword evidence="1" id="KW-0812">Transmembrane</keyword>
<dbReference type="RefSeq" id="WP_159435221.1">
    <property type="nucleotide sequence ID" value="NZ_FOJM01000007.1"/>
</dbReference>
<protein>
    <submittedName>
        <fullName evidence="2">Uncharacterized protein</fullName>
    </submittedName>
</protein>
<accession>A0A1I0T8W9</accession>
<keyword evidence="1" id="KW-0472">Membrane</keyword>
<dbReference type="EMBL" id="FOJM01000007">
    <property type="protein sequence ID" value="SFA48179.1"/>
    <property type="molecule type" value="Genomic_DNA"/>
</dbReference>
<feature type="transmembrane region" description="Helical" evidence="1">
    <location>
        <begin position="6"/>
        <end position="39"/>
    </location>
</feature>
<evidence type="ECO:0000313" key="3">
    <source>
        <dbReference type="Proteomes" id="UP000198836"/>
    </source>
</evidence>
<dbReference type="AlphaFoldDB" id="A0A1I0T8W9"/>
<keyword evidence="3" id="KW-1185">Reference proteome</keyword>
<keyword evidence="1" id="KW-1133">Transmembrane helix</keyword>
<name>A0A1I0T8W9_9SPHI</name>
<reference evidence="3" key="1">
    <citation type="submission" date="2016-10" db="EMBL/GenBank/DDBJ databases">
        <authorList>
            <person name="Varghese N."/>
            <person name="Submissions S."/>
        </authorList>
    </citation>
    <scope>NUCLEOTIDE SEQUENCE [LARGE SCALE GENOMIC DNA]</scope>
    <source>
        <strain evidence="3">DSM 18130</strain>
    </source>
</reference>
<organism evidence="2 3">
    <name type="scientific">Pedobacter suwonensis</name>
    <dbReference type="NCBI Taxonomy" id="332999"/>
    <lineage>
        <taxon>Bacteria</taxon>
        <taxon>Pseudomonadati</taxon>
        <taxon>Bacteroidota</taxon>
        <taxon>Sphingobacteriia</taxon>
        <taxon>Sphingobacteriales</taxon>
        <taxon>Sphingobacteriaceae</taxon>
        <taxon>Pedobacter</taxon>
    </lineage>
</organism>